<evidence type="ECO:0000313" key="2">
    <source>
        <dbReference type="Proteomes" id="UP000446768"/>
    </source>
</evidence>
<proteinExistence type="predicted"/>
<keyword evidence="2" id="KW-1185">Reference proteome</keyword>
<dbReference type="Proteomes" id="UP000446768">
    <property type="component" value="Unassembled WGS sequence"/>
</dbReference>
<gene>
    <name evidence="1" type="ORF">GJ700_18995</name>
</gene>
<evidence type="ECO:0000313" key="1">
    <source>
        <dbReference type="EMBL" id="MRV73802.1"/>
    </source>
</evidence>
<organism evidence="1 2">
    <name type="scientific">Pseudoduganella rivuli</name>
    <dbReference type="NCBI Taxonomy" id="2666085"/>
    <lineage>
        <taxon>Bacteria</taxon>
        <taxon>Pseudomonadati</taxon>
        <taxon>Pseudomonadota</taxon>
        <taxon>Betaproteobacteria</taxon>
        <taxon>Burkholderiales</taxon>
        <taxon>Oxalobacteraceae</taxon>
        <taxon>Telluria group</taxon>
        <taxon>Pseudoduganella</taxon>
    </lineage>
</organism>
<dbReference type="EMBL" id="WKJJ01000011">
    <property type="protein sequence ID" value="MRV73802.1"/>
    <property type="molecule type" value="Genomic_DNA"/>
</dbReference>
<sequence>MDYPLAFFPFYVKFSATGEGPQAQQDIRDMVEARRSLEAGNQFGKIVVTV</sequence>
<comment type="caution">
    <text evidence="1">The sequence shown here is derived from an EMBL/GenBank/DDBJ whole genome shotgun (WGS) entry which is preliminary data.</text>
</comment>
<dbReference type="AlphaFoldDB" id="A0A7X2LV85"/>
<accession>A0A7X2LV85</accession>
<name>A0A7X2LV85_9BURK</name>
<protein>
    <submittedName>
        <fullName evidence="1">Uncharacterized protein</fullName>
    </submittedName>
</protein>
<dbReference type="RefSeq" id="WP_154376713.1">
    <property type="nucleotide sequence ID" value="NZ_WKJJ01000011.1"/>
</dbReference>
<reference evidence="1 2" key="1">
    <citation type="submission" date="2019-11" db="EMBL/GenBank/DDBJ databases">
        <title>Novel species isolated from a subtropical stream in China.</title>
        <authorList>
            <person name="Lu H."/>
        </authorList>
    </citation>
    <scope>NUCLEOTIDE SEQUENCE [LARGE SCALE GENOMIC DNA]</scope>
    <source>
        <strain evidence="1 2">FT92W</strain>
    </source>
</reference>